<accession>A0A382QNG5</accession>
<protein>
    <recommendedName>
        <fullName evidence="2">Periplasmic binding protein domain-containing protein</fullName>
    </recommendedName>
</protein>
<evidence type="ECO:0000313" key="1">
    <source>
        <dbReference type="EMBL" id="SVC87054.1"/>
    </source>
</evidence>
<proteinExistence type="predicted"/>
<name>A0A382QNG5_9ZZZZ</name>
<feature type="non-terminal residue" evidence="1">
    <location>
        <position position="166"/>
    </location>
</feature>
<evidence type="ECO:0008006" key="2">
    <source>
        <dbReference type="Google" id="ProtNLM"/>
    </source>
</evidence>
<gene>
    <name evidence="1" type="ORF">METZ01_LOCUS339908</name>
</gene>
<reference evidence="1" key="1">
    <citation type="submission" date="2018-05" db="EMBL/GenBank/DDBJ databases">
        <authorList>
            <person name="Lanie J.A."/>
            <person name="Ng W.-L."/>
            <person name="Kazmierczak K.M."/>
            <person name="Andrzejewski T.M."/>
            <person name="Davidsen T.M."/>
            <person name="Wayne K.J."/>
            <person name="Tettelin H."/>
            <person name="Glass J.I."/>
            <person name="Rusch D."/>
            <person name="Podicherti R."/>
            <person name="Tsui H.-C.T."/>
            <person name="Winkler M.E."/>
        </authorList>
    </citation>
    <scope>NUCLEOTIDE SEQUENCE</scope>
</reference>
<sequence length="166" mass="18866">MTRFVKCLVGAFAFCALLSTAEANPKNFVFAYLMVEDDPQYLKKRRYTGLALRQQFPSLSGAKVAIRESRILSRSLGIKFKLVEKSIPSDGDYLSAINSLIKDGVKVFLMDVPIQILRAVTIKLRKEPVIFFNIRNRDNDLRNKNCSVNLYHSVPSYRMLTDALAQ</sequence>
<organism evidence="1">
    <name type="scientific">marine metagenome</name>
    <dbReference type="NCBI Taxonomy" id="408172"/>
    <lineage>
        <taxon>unclassified sequences</taxon>
        <taxon>metagenomes</taxon>
        <taxon>ecological metagenomes</taxon>
    </lineage>
</organism>
<dbReference type="AlphaFoldDB" id="A0A382QNG5"/>
<dbReference type="EMBL" id="UINC01115779">
    <property type="protein sequence ID" value="SVC87054.1"/>
    <property type="molecule type" value="Genomic_DNA"/>
</dbReference>